<accession>A0A0C1JJU1</accession>
<organism evidence="1 2">
    <name type="scientific">Candidatus Protochlamydia amoebophila</name>
    <dbReference type="NCBI Taxonomy" id="362787"/>
    <lineage>
        <taxon>Bacteria</taxon>
        <taxon>Pseudomonadati</taxon>
        <taxon>Chlamydiota</taxon>
        <taxon>Chlamydiia</taxon>
        <taxon>Parachlamydiales</taxon>
        <taxon>Parachlamydiaceae</taxon>
        <taxon>Candidatus Protochlamydia</taxon>
    </lineage>
</organism>
<evidence type="ECO:0000313" key="2">
    <source>
        <dbReference type="Proteomes" id="UP000031465"/>
    </source>
</evidence>
<proteinExistence type="predicted"/>
<comment type="caution">
    <text evidence="1">The sequence shown here is derived from an EMBL/GenBank/DDBJ whole genome shotgun (WGS) entry which is preliminary data.</text>
</comment>
<protein>
    <submittedName>
        <fullName evidence="1">Uncharacterized protein</fullName>
    </submittedName>
</protein>
<dbReference type="AlphaFoldDB" id="A0A0C1JJU1"/>
<dbReference type="Proteomes" id="UP000031465">
    <property type="component" value="Unassembled WGS sequence"/>
</dbReference>
<sequence length="40" mass="4619">MDQPKRKIVTSYLLLDGQDMLKINTPKKILTILMIGNNFI</sequence>
<name>A0A0C1JJU1_9BACT</name>
<dbReference type="PATRIC" id="fig|362787.3.peg.1949"/>
<dbReference type="EMBL" id="JSAN01000133">
    <property type="protein sequence ID" value="KIC70881.1"/>
    <property type="molecule type" value="Genomic_DNA"/>
</dbReference>
<reference evidence="1 2" key="1">
    <citation type="journal article" date="2014" name="Mol. Biol. Evol.">
        <title>Massive expansion of Ubiquitination-related gene families within the Chlamydiae.</title>
        <authorList>
            <person name="Domman D."/>
            <person name="Collingro A."/>
            <person name="Lagkouvardos I."/>
            <person name="Gehre L."/>
            <person name="Weinmaier T."/>
            <person name="Rattei T."/>
            <person name="Subtil A."/>
            <person name="Horn M."/>
        </authorList>
    </citation>
    <scope>NUCLEOTIDE SEQUENCE [LARGE SCALE GENOMIC DNA]</scope>
    <source>
        <strain evidence="1 2">EI2</strain>
    </source>
</reference>
<gene>
    <name evidence="1" type="ORF">DB44_FL00410</name>
</gene>
<evidence type="ECO:0000313" key="1">
    <source>
        <dbReference type="EMBL" id="KIC70881.1"/>
    </source>
</evidence>